<dbReference type="KEGG" id="dfa:DFA_07749"/>
<gene>
    <name evidence="1" type="ORF">DFA_07749</name>
</gene>
<dbReference type="Proteomes" id="UP000007797">
    <property type="component" value="Unassembled WGS sequence"/>
</dbReference>
<sequence>MPPKKKVTCSVCGEKGHNKKSIKCKDNPELKTAADYDEYGLLHCCASLFHHKHKKELRQTCPNPAILSNEFIKVWTKIEPPSQKNKPESYGDRCKCVQNHCICGLIEGLSDEARNGAFVSLNSPSLMTAQAILNALIDPRQNFATDVVSEKHLETKYRRQMGINIGQGDIRKKFSDADKVMDPSDKLYGAVIFDTMNTLKGNKFFRPLDAIKDILKSRRMIEGGLLTLTICRRGNVKDAHKEAHRRLTKMAFENGYRLEMKVGTDKNPGDRYTSEPKRGRTRGSNMVFLAYTVHSLTEPNL</sequence>
<reference evidence="2" key="1">
    <citation type="journal article" date="2011" name="Genome Res.">
        <title>Phylogeny-wide analysis of social amoeba genomes highlights ancient origins for complex intercellular communication.</title>
        <authorList>
            <person name="Heidel A.J."/>
            <person name="Lawal H.M."/>
            <person name="Felder M."/>
            <person name="Schilde C."/>
            <person name="Helps N.R."/>
            <person name="Tunggal B."/>
            <person name="Rivero F."/>
            <person name="John U."/>
            <person name="Schleicher M."/>
            <person name="Eichinger L."/>
            <person name="Platzer M."/>
            <person name="Noegel A.A."/>
            <person name="Schaap P."/>
            <person name="Gloeckner G."/>
        </authorList>
    </citation>
    <scope>NUCLEOTIDE SEQUENCE [LARGE SCALE GENOMIC DNA]</scope>
    <source>
        <strain evidence="2">SH3</strain>
    </source>
</reference>
<organism evidence="1 2">
    <name type="scientific">Cavenderia fasciculata</name>
    <name type="common">Slime mold</name>
    <name type="synonym">Dictyostelium fasciculatum</name>
    <dbReference type="NCBI Taxonomy" id="261658"/>
    <lineage>
        <taxon>Eukaryota</taxon>
        <taxon>Amoebozoa</taxon>
        <taxon>Evosea</taxon>
        <taxon>Eumycetozoa</taxon>
        <taxon>Dictyostelia</taxon>
        <taxon>Acytosteliales</taxon>
        <taxon>Cavenderiaceae</taxon>
        <taxon>Cavenderia</taxon>
    </lineage>
</organism>
<proteinExistence type="predicted"/>
<dbReference type="RefSeq" id="XP_004355245.1">
    <property type="nucleotide sequence ID" value="XM_004355193.1"/>
</dbReference>
<accession>F4Q349</accession>
<evidence type="ECO:0000313" key="2">
    <source>
        <dbReference type="Proteomes" id="UP000007797"/>
    </source>
</evidence>
<evidence type="ECO:0000313" key="1">
    <source>
        <dbReference type="EMBL" id="EGG16771.1"/>
    </source>
</evidence>
<protein>
    <submittedName>
        <fullName evidence="1">Uncharacterized protein</fullName>
    </submittedName>
</protein>
<keyword evidence="2" id="KW-1185">Reference proteome</keyword>
<dbReference type="AlphaFoldDB" id="F4Q349"/>
<dbReference type="GeneID" id="14869239"/>
<dbReference type="EMBL" id="GL883021">
    <property type="protein sequence ID" value="EGG16771.1"/>
    <property type="molecule type" value="Genomic_DNA"/>
</dbReference>
<name>F4Q349_CACFS</name>